<sequence>MSQLTKTNHQNILKPYRDSLDTINVKILALLSERMDICMRIAEIKAEKNIPMMQPQRINSLMNLLQERSIEFGLREEYTKEIFNLIIK</sequence>
<dbReference type="PROSITE" id="PS51168">
    <property type="entry name" value="CHORISMATE_MUT_2"/>
    <property type="match status" value="1"/>
</dbReference>
<dbReference type="InterPro" id="IPR036979">
    <property type="entry name" value="CM_dom_sf"/>
</dbReference>
<dbReference type="EC" id="5.4.99.5" evidence="1"/>
<protein>
    <recommendedName>
        <fullName evidence="1">chorismate mutase</fullName>
        <ecNumber evidence="1">5.4.99.5</ecNumber>
    </recommendedName>
</protein>
<feature type="domain" description="Chorismate mutase" evidence="2">
    <location>
        <begin position="7"/>
        <end position="88"/>
    </location>
</feature>
<evidence type="ECO:0000313" key="3">
    <source>
        <dbReference type="EMBL" id="MDE1480175.1"/>
    </source>
</evidence>
<evidence type="ECO:0000259" key="2">
    <source>
        <dbReference type="PROSITE" id="PS51168"/>
    </source>
</evidence>
<dbReference type="Proteomes" id="UP001222434">
    <property type="component" value="Unassembled WGS sequence"/>
</dbReference>
<reference evidence="3" key="1">
    <citation type="submission" date="2021-08" db="EMBL/GenBank/DDBJ databases">
        <authorList>
            <person name="Papudeshi B."/>
            <person name="Bashey-Visser F."/>
        </authorList>
    </citation>
    <scope>NUCLEOTIDE SEQUENCE</scope>
    <source>
        <strain evidence="3">MC_266_E_2016</strain>
    </source>
</reference>
<dbReference type="GO" id="GO:0046417">
    <property type="term" value="P:chorismate metabolic process"/>
    <property type="evidence" value="ECO:0007669"/>
    <property type="project" value="InterPro"/>
</dbReference>
<dbReference type="GO" id="GO:0004106">
    <property type="term" value="F:chorismate mutase activity"/>
    <property type="evidence" value="ECO:0007669"/>
    <property type="project" value="UniProtKB-EC"/>
</dbReference>
<dbReference type="RefSeq" id="WP_274713606.1">
    <property type="nucleotide sequence ID" value="NZ_JAILSO010000103.1"/>
</dbReference>
<dbReference type="Pfam" id="PF01817">
    <property type="entry name" value="CM_2"/>
    <property type="match status" value="1"/>
</dbReference>
<evidence type="ECO:0000256" key="1">
    <source>
        <dbReference type="ARBA" id="ARBA00012404"/>
    </source>
</evidence>
<dbReference type="Gene3D" id="1.20.59.10">
    <property type="entry name" value="Chorismate mutase"/>
    <property type="match status" value="1"/>
</dbReference>
<dbReference type="SUPFAM" id="SSF48600">
    <property type="entry name" value="Chorismate mutase II"/>
    <property type="match status" value="1"/>
</dbReference>
<accession>A0AAJ1N0X6</accession>
<name>A0AAJ1N0X6_XENBV</name>
<comment type="caution">
    <text evidence="3">The sequence shown here is derived from an EMBL/GenBank/DDBJ whole genome shotgun (WGS) entry which is preliminary data.</text>
</comment>
<evidence type="ECO:0000313" key="4">
    <source>
        <dbReference type="Proteomes" id="UP001222434"/>
    </source>
</evidence>
<reference evidence="3" key="2">
    <citation type="journal article" date="2022" name="J. Evol. Biol.">
        <title>Pre- and post-association barriers to host switching in sympatric mutualists.</title>
        <authorList>
            <person name="Dinges Z.M."/>
            <person name="Phillips R.K."/>
            <person name="Lively C.M."/>
            <person name="Bashey F."/>
        </authorList>
    </citation>
    <scope>NUCLEOTIDE SEQUENCE</scope>
    <source>
        <strain evidence="3">MC_266_E_2016</strain>
    </source>
</reference>
<proteinExistence type="predicted"/>
<dbReference type="InterPro" id="IPR036263">
    <property type="entry name" value="Chorismate_II_sf"/>
</dbReference>
<dbReference type="InterPro" id="IPR002701">
    <property type="entry name" value="CM_II_prokaryot"/>
</dbReference>
<organism evidence="3 4">
    <name type="scientific">Xenorhabdus bovienii</name>
    <name type="common">Xenorhabdus nematophila subsp. bovienii</name>
    <dbReference type="NCBI Taxonomy" id="40576"/>
    <lineage>
        <taxon>Bacteria</taxon>
        <taxon>Pseudomonadati</taxon>
        <taxon>Pseudomonadota</taxon>
        <taxon>Gammaproteobacteria</taxon>
        <taxon>Enterobacterales</taxon>
        <taxon>Morganellaceae</taxon>
        <taxon>Xenorhabdus</taxon>
    </lineage>
</organism>
<dbReference type="AlphaFoldDB" id="A0AAJ1N0X6"/>
<gene>
    <name evidence="3" type="ORF">KKJ01_18610</name>
</gene>
<dbReference type="SMART" id="SM00830">
    <property type="entry name" value="CM_2"/>
    <property type="match status" value="1"/>
</dbReference>
<dbReference type="EMBL" id="JAILSO010000103">
    <property type="protein sequence ID" value="MDE1480175.1"/>
    <property type="molecule type" value="Genomic_DNA"/>
</dbReference>